<comment type="caution">
    <text evidence="1">The sequence shown here is derived from an EMBL/GenBank/DDBJ whole genome shotgun (WGS) entry which is preliminary data.</text>
</comment>
<organism evidence="1">
    <name type="scientific">bioreactor metagenome</name>
    <dbReference type="NCBI Taxonomy" id="1076179"/>
    <lineage>
        <taxon>unclassified sequences</taxon>
        <taxon>metagenomes</taxon>
        <taxon>ecological metagenomes</taxon>
    </lineage>
</organism>
<reference evidence="1" key="1">
    <citation type="submission" date="2019-08" db="EMBL/GenBank/DDBJ databases">
        <authorList>
            <person name="Kucharzyk K."/>
            <person name="Murdoch R.W."/>
            <person name="Higgins S."/>
            <person name="Loffler F."/>
        </authorList>
    </citation>
    <scope>NUCLEOTIDE SEQUENCE</scope>
</reference>
<dbReference type="EMBL" id="VSSQ01008998">
    <property type="protein sequence ID" value="MPM40430.1"/>
    <property type="molecule type" value="Genomic_DNA"/>
</dbReference>
<evidence type="ECO:0000313" key="1">
    <source>
        <dbReference type="EMBL" id="MPM40430.1"/>
    </source>
</evidence>
<gene>
    <name evidence="1" type="ORF">SDC9_87071</name>
</gene>
<protein>
    <submittedName>
        <fullName evidence="1">Uncharacterized protein</fullName>
    </submittedName>
</protein>
<name>A0A644ZHT4_9ZZZZ</name>
<sequence length="81" mass="9025">MKPQDFQEAPVAESALSMPVHAVDGLSRGIEKELELLFRLHGLHGLLLQFTVRPLKLDRPFLHDFLQVDEQGGDGVGHVVE</sequence>
<proteinExistence type="predicted"/>
<accession>A0A644ZHT4</accession>
<dbReference type="AlphaFoldDB" id="A0A644ZHT4"/>